<dbReference type="EMBL" id="SJPO01000004">
    <property type="protein sequence ID" value="TWT77311.1"/>
    <property type="molecule type" value="Genomic_DNA"/>
</dbReference>
<organism evidence="1 2">
    <name type="scientific">Posidoniimonas polymericola</name>
    <dbReference type="NCBI Taxonomy" id="2528002"/>
    <lineage>
        <taxon>Bacteria</taxon>
        <taxon>Pseudomonadati</taxon>
        <taxon>Planctomycetota</taxon>
        <taxon>Planctomycetia</taxon>
        <taxon>Pirellulales</taxon>
        <taxon>Lacipirellulaceae</taxon>
        <taxon>Posidoniimonas</taxon>
    </lineage>
</organism>
<dbReference type="AlphaFoldDB" id="A0A5C5YQV0"/>
<protein>
    <submittedName>
        <fullName evidence="1">Uncharacterized protein</fullName>
    </submittedName>
</protein>
<gene>
    <name evidence="1" type="ORF">Pla123a_19690</name>
</gene>
<reference evidence="1 2" key="1">
    <citation type="submission" date="2019-02" db="EMBL/GenBank/DDBJ databases">
        <title>Deep-cultivation of Planctomycetes and their phenomic and genomic characterization uncovers novel biology.</title>
        <authorList>
            <person name="Wiegand S."/>
            <person name="Jogler M."/>
            <person name="Boedeker C."/>
            <person name="Pinto D."/>
            <person name="Vollmers J."/>
            <person name="Rivas-Marin E."/>
            <person name="Kohn T."/>
            <person name="Peeters S.H."/>
            <person name="Heuer A."/>
            <person name="Rast P."/>
            <person name="Oberbeckmann S."/>
            <person name="Bunk B."/>
            <person name="Jeske O."/>
            <person name="Meyerdierks A."/>
            <person name="Storesund J.E."/>
            <person name="Kallscheuer N."/>
            <person name="Luecker S."/>
            <person name="Lage O.M."/>
            <person name="Pohl T."/>
            <person name="Merkel B.J."/>
            <person name="Hornburger P."/>
            <person name="Mueller R.-W."/>
            <person name="Bruemmer F."/>
            <person name="Labrenz M."/>
            <person name="Spormann A.M."/>
            <person name="Op Den Camp H."/>
            <person name="Overmann J."/>
            <person name="Amann R."/>
            <person name="Jetten M.S.M."/>
            <person name="Mascher T."/>
            <person name="Medema M.H."/>
            <person name="Devos D.P."/>
            <person name="Kaster A.-K."/>
            <person name="Ovreas L."/>
            <person name="Rohde M."/>
            <person name="Galperin M.Y."/>
            <person name="Jogler C."/>
        </authorList>
    </citation>
    <scope>NUCLEOTIDE SEQUENCE [LARGE SCALE GENOMIC DNA]</scope>
    <source>
        <strain evidence="1 2">Pla123a</strain>
    </source>
</reference>
<dbReference type="Proteomes" id="UP000318478">
    <property type="component" value="Unassembled WGS sequence"/>
</dbReference>
<comment type="caution">
    <text evidence="1">The sequence shown here is derived from an EMBL/GenBank/DDBJ whole genome shotgun (WGS) entry which is preliminary data.</text>
</comment>
<dbReference type="RefSeq" id="WP_146586339.1">
    <property type="nucleotide sequence ID" value="NZ_SJPO01000004.1"/>
</dbReference>
<accession>A0A5C5YQV0</accession>
<name>A0A5C5YQV0_9BACT</name>
<proteinExistence type="predicted"/>
<evidence type="ECO:0000313" key="1">
    <source>
        <dbReference type="EMBL" id="TWT77311.1"/>
    </source>
</evidence>
<sequence>MRSSSIQTASAPESVVPHGAPSWVTAELLEDTLNTWQPRYAHSLTVDDALEILLTVARLFDHLEHREQSDDEELSGPR</sequence>
<keyword evidence="2" id="KW-1185">Reference proteome</keyword>
<dbReference type="OrthoDB" id="218050at2"/>
<evidence type="ECO:0000313" key="2">
    <source>
        <dbReference type="Proteomes" id="UP000318478"/>
    </source>
</evidence>